<dbReference type="AlphaFoldDB" id="A0A517S7M4"/>
<reference evidence="2 3" key="1">
    <citation type="submission" date="2019-02" db="EMBL/GenBank/DDBJ databases">
        <title>Deep-cultivation of Planctomycetes and their phenomic and genomic characterization uncovers novel biology.</title>
        <authorList>
            <person name="Wiegand S."/>
            <person name="Jogler M."/>
            <person name="Boedeker C."/>
            <person name="Pinto D."/>
            <person name="Vollmers J."/>
            <person name="Rivas-Marin E."/>
            <person name="Kohn T."/>
            <person name="Peeters S.H."/>
            <person name="Heuer A."/>
            <person name="Rast P."/>
            <person name="Oberbeckmann S."/>
            <person name="Bunk B."/>
            <person name="Jeske O."/>
            <person name="Meyerdierks A."/>
            <person name="Storesund J.E."/>
            <person name="Kallscheuer N."/>
            <person name="Luecker S."/>
            <person name="Lage O.M."/>
            <person name="Pohl T."/>
            <person name="Merkel B.J."/>
            <person name="Hornburger P."/>
            <person name="Mueller R.-W."/>
            <person name="Bruemmer F."/>
            <person name="Labrenz M."/>
            <person name="Spormann A.M."/>
            <person name="Op den Camp H."/>
            <person name="Overmann J."/>
            <person name="Amann R."/>
            <person name="Jetten M.S.M."/>
            <person name="Mascher T."/>
            <person name="Medema M.H."/>
            <person name="Devos D.P."/>
            <person name="Kaster A.-K."/>
            <person name="Ovreas L."/>
            <person name="Rohde M."/>
            <person name="Galperin M.Y."/>
            <person name="Jogler C."/>
        </authorList>
    </citation>
    <scope>NUCLEOTIDE SEQUENCE [LARGE SCALE GENOMIC DNA]</scope>
    <source>
        <strain evidence="2 3">Pan44</strain>
    </source>
</reference>
<dbReference type="RefSeq" id="WP_145026216.1">
    <property type="nucleotide sequence ID" value="NZ_CP036271.1"/>
</dbReference>
<evidence type="ECO:0000313" key="2">
    <source>
        <dbReference type="EMBL" id="QDT52120.1"/>
    </source>
</evidence>
<sequence>MPKTVKPGSKKTTRQPTLTVYQRDRKESLTFEQAFVRAHRMLLRGKVAVALQMIEWLERTQPGDRCVAVLHARAAARSGDFAGCSRLLTAAFRDDERLVDVAGQLHTAVVFRATGLYPSARAELRELCERHPELPSLWLLAGDLWQVVGRRDRAVQSWKEAIRHDYPTKLISKAAGKRIEEATAVAAKPRRAEAKRAGAKRR</sequence>
<feature type="region of interest" description="Disordered" evidence="1">
    <location>
        <begin position="182"/>
        <end position="202"/>
    </location>
</feature>
<name>A0A517S7M4_9PLAN</name>
<organism evidence="2 3">
    <name type="scientific">Caulifigura coniformis</name>
    <dbReference type="NCBI Taxonomy" id="2527983"/>
    <lineage>
        <taxon>Bacteria</taxon>
        <taxon>Pseudomonadati</taxon>
        <taxon>Planctomycetota</taxon>
        <taxon>Planctomycetia</taxon>
        <taxon>Planctomycetales</taxon>
        <taxon>Planctomycetaceae</taxon>
        <taxon>Caulifigura</taxon>
    </lineage>
</organism>
<dbReference type="InParanoid" id="A0A517S7M4"/>
<dbReference type="KEGG" id="ccos:Pan44_01290"/>
<protein>
    <recommendedName>
        <fullName evidence="4">Tetratricopeptide repeat protein</fullName>
    </recommendedName>
</protein>
<accession>A0A517S7M4</accession>
<dbReference type="InterPro" id="IPR011990">
    <property type="entry name" value="TPR-like_helical_dom_sf"/>
</dbReference>
<keyword evidence="3" id="KW-1185">Reference proteome</keyword>
<gene>
    <name evidence="2" type="ORF">Pan44_01290</name>
</gene>
<evidence type="ECO:0000256" key="1">
    <source>
        <dbReference type="SAM" id="MobiDB-lite"/>
    </source>
</evidence>
<evidence type="ECO:0008006" key="4">
    <source>
        <dbReference type="Google" id="ProtNLM"/>
    </source>
</evidence>
<dbReference type="EMBL" id="CP036271">
    <property type="protein sequence ID" value="QDT52120.1"/>
    <property type="molecule type" value="Genomic_DNA"/>
</dbReference>
<proteinExistence type="predicted"/>
<dbReference type="Proteomes" id="UP000315700">
    <property type="component" value="Chromosome"/>
</dbReference>
<evidence type="ECO:0000313" key="3">
    <source>
        <dbReference type="Proteomes" id="UP000315700"/>
    </source>
</evidence>
<dbReference type="SUPFAM" id="SSF48452">
    <property type="entry name" value="TPR-like"/>
    <property type="match status" value="1"/>
</dbReference>
<dbReference type="Gene3D" id="1.25.40.10">
    <property type="entry name" value="Tetratricopeptide repeat domain"/>
    <property type="match status" value="1"/>
</dbReference>